<keyword evidence="1" id="KW-0732">Signal</keyword>
<dbReference type="Proteomes" id="UP000308652">
    <property type="component" value="Unassembled WGS sequence"/>
</dbReference>
<evidence type="ECO:0000256" key="1">
    <source>
        <dbReference type="SAM" id="SignalP"/>
    </source>
</evidence>
<gene>
    <name evidence="2" type="ORF">BDQ12DRAFT_690955</name>
</gene>
<accession>A0A5C3LL83</accession>
<evidence type="ECO:0008006" key="4">
    <source>
        <dbReference type="Google" id="ProtNLM"/>
    </source>
</evidence>
<name>A0A5C3LL83_9AGAR</name>
<reference evidence="2 3" key="1">
    <citation type="journal article" date="2019" name="Nat. Ecol. Evol.">
        <title>Megaphylogeny resolves global patterns of mushroom evolution.</title>
        <authorList>
            <person name="Varga T."/>
            <person name="Krizsan K."/>
            <person name="Foldi C."/>
            <person name="Dima B."/>
            <person name="Sanchez-Garcia M."/>
            <person name="Sanchez-Ramirez S."/>
            <person name="Szollosi G.J."/>
            <person name="Szarkandi J.G."/>
            <person name="Papp V."/>
            <person name="Albert L."/>
            <person name="Andreopoulos W."/>
            <person name="Angelini C."/>
            <person name="Antonin V."/>
            <person name="Barry K.W."/>
            <person name="Bougher N.L."/>
            <person name="Buchanan P."/>
            <person name="Buyck B."/>
            <person name="Bense V."/>
            <person name="Catcheside P."/>
            <person name="Chovatia M."/>
            <person name="Cooper J."/>
            <person name="Damon W."/>
            <person name="Desjardin D."/>
            <person name="Finy P."/>
            <person name="Geml J."/>
            <person name="Haridas S."/>
            <person name="Hughes K."/>
            <person name="Justo A."/>
            <person name="Karasinski D."/>
            <person name="Kautmanova I."/>
            <person name="Kiss B."/>
            <person name="Kocsube S."/>
            <person name="Kotiranta H."/>
            <person name="LaButti K.M."/>
            <person name="Lechner B.E."/>
            <person name="Liimatainen K."/>
            <person name="Lipzen A."/>
            <person name="Lukacs Z."/>
            <person name="Mihaltcheva S."/>
            <person name="Morgado L.N."/>
            <person name="Niskanen T."/>
            <person name="Noordeloos M.E."/>
            <person name="Ohm R.A."/>
            <person name="Ortiz-Santana B."/>
            <person name="Ovrebo C."/>
            <person name="Racz N."/>
            <person name="Riley R."/>
            <person name="Savchenko A."/>
            <person name="Shiryaev A."/>
            <person name="Soop K."/>
            <person name="Spirin V."/>
            <person name="Szebenyi C."/>
            <person name="Tomsovsky M."/>
            <person name="Tulloss R.E."/>
            <person name="Uehling J."/>
            <person name="Grigoriev I.V."/>
            <person name="Vagvolgyi C."/>
            <person name="Papp T."/>
            <person name="Martin F.M."/>
            <person name="Miettinen O."/>
            <person name="Hibbett D.S."/>
            <person name="Nagy L.G."/>
        </authorList>
    </citation>
    <scope>NUCLEOTIDE SEQUENCE [LARGE SCALE GENOMIC DNA]</scope>
    <source>
        <strain evidence="2 3">CBS 166.37</strain>
    </source>
</reference>
<feature type="chain" id="PRO_5023098602" description="Secreted protein" evidence="1">
    <location>
        <begin position="18"/>
        <end position="78"/>
    </location>
</feature>
<evidence type="ECO:0000313" key="2">
    <source>
        <dbReference type="EMBL" id="TFK33620.1"/>
    </source>
</evidence>
<proteinExistence type="predicted"/>
<dbReference type="EMBL" id="ML213645">
    <property type="protein sequence ID" value="TFK33620.1"/>
    <property type="molecule type" value="Genomic_DNA"/>
</dbReference>
<keyword evidence="3" id="KW-1185">Reference proteome</keyword>
<sequence length="78" mass="8592">MACDGLIGLLATSLCRSIMTLAVVRTSYFQRRCSASLRLGELTLQLGLPRLCSSAVSYPLIPLRLDPQARDDVRRTPN</sequence>
<evidence type="ECO:0000313" key="3">
    <source>
        <dbReference type="Proteomes" id="UP000308652"/>
    </source>
</evidence>
<organism evidence="2 3">
    <name type="scientific">Crucibulum laeve</name>
    <dbReference type="NCBI Taxonomy" id="68775"/>
    <lineage>
        <taxon>Eukaryota</taxon>
        <taxon>Fungi</taxon>
        <taxon>Dikarya</taxon>
        <taxon>Basidiomycota</taxon>
        <taxon>Agaricomycotina</taxon>
        <taxon>Agaricomycetes</taxon>
        <taxon>Agaricomycetidae</taxon>
        <taxon>Agaricales</taxon>
        <taxon>Agaricineae</taxon>
        <taxon>Nidulariaceae</taxon>
        <taxon>Crucibulum</taxon>
    </lineage>
</organism>
<feature type="signal peptide" evidence="1">
    <location>
        <begin position="1"/>
        <end position="17"/>
    </location>
</feature>
<dbReference type="AlphaFoldDB" id="A0A5C3LL83"/>
<protein>
    <recommendedName>
        <fullName evidence="4">Secreted protein</fullName>
    </recommendedName>
</protein>